<protein>
    <recommendedName>
        <fullName evidence="4">Lipoprotein</fullName>
    </recommendedName>
</protein>
<feature type="signal peptide" evidence="1">
    <location>
        <begin position="1"/>
        <end position="18"/>
    </location>
</feature>
<feature type="chain" id="PRO_5013272924" description="Lipoprotein" evidence="1">
    <location>
        <begin position="19"/>
        <end position="231"/>
    </location>
</feature>
<reference evidence="2 3" key="1">
    <citation type="submission" date="2016-11" db="EMBL/GenBank/DDBJ databases">
        <title>Mixed transmission modes and dynamic genome evolution in an obligate animal-bacterial symbiosis.</title>
        <authorList>
            <person name="Russell S.L."/>
            <person name="Corbett-Detig R.B."/>
            <person name="Cavanaugh C.M."/>
        </authorList>
    </citation>
    <scope>NUCLEOTIDE SEQUENCE [LARGE SCALE GENOMIC DNA]</scope>
    <source>
        <strain evidence="2">Sveles-Q1</strain>
    </source>
</reference>
<name>A0A1T2L0I1_9GAMM</name>
<sequence>MRGFVALLMVLLLAGCVATETKPGDTSSFNLKSIAKSDIDMVSEYHLNSSLDYLRTLMVKLYKRNPKEWRRGGFESMEAAVARLFANEQGWAVPNVGGKRGTALIEEAFREDYGHDRVLAFIAGLATMSIDAYGGKTEFYMFDSIEPQSLYNAARNYEIAAWRLGHSRNVRGELFLLSNATEGRVINLSYERLFGKLIASHDLMAKIMSDKTNRTIKGVIQRVAGAVFLPI</sequence>
<dbReference type="PROSITE" id="PS51257">
    <property type="entry name" value="PROKAR_LIPOPROTEIN"/>
    <property type="match status" value="1"/>
</dbReference>
<evidence type="ECO:0000256" key="1">
    <source>
        <dbReference type="SAM" id="SignalP"/>
    </source>
</evidence>
<accession>A0A1T2L0I1</accession>
<dbReference type="RefSeq" id="WP_236725776.1">
    <property type="nucleotide sequence ID" value="NZ_MPRL01000085.1"/>
</dbReference>
<dbReference type="Proteomes" id="UP000191110">
    <property type="component" value="Unassembled WGS sequence"/>
</dbReference>
<keyword evidence="3" id="KW-1185">Reference proteome</keyword>
<evidence type="ECO:0000313" key="3">
    <source>
        <dbReference type="Proteomes" id="UP000191110"/>
    </source>
</evidence>
<organism evidence="2 3">
    <name type="scientific">Solemya pervernicosa gill symbiont</name>
    <dbReference type="NCBI Taxonomy" id="642797"/>
    <lineage>
        <taxon>Bacteria</taxon>
        <taxon>Pseudomonadati</taxon>
        <taxon>Pseudomonadota</taxon>
        <taxon>Gammaproteobacteria</taxon>
        <taxon>sulfur-oxidizing symbionts</taxon>
    </lineage>
</organism>
<comment type="caution">
    <text evidence="2">The sequence shown here is derived from an EMBL/GenBank/DDBJ whole genome shotgun (WGS) entry which is preliminary data.</text>
</comment>
<keyword evidence="1" id="KW-0732">Signal</keyword>
<dbReference type="AlphaFoldDB" id="A0A1T2L0I1"/>
<gene>
    <name evidence="2" type="ORF">BOW53_15280</name>
</gene>
<proteinExistence type="predicted"/>
<dbReference type="EMBL" id="MPRL01000085">
    <property type="protein sequence ID" value="OOZ38520.1"/>
    <property type="molecule type" value="Genomic_DNA"/>
</dbReference>
<evidence type="ECO:0000313" key="2">
    <source>
        <dbReference type="EMBL" id="OOZ38520.1"/>
    </source>
</evidence>
<evidence type="ECO:0008006" key="4">
    <source>
        <dbReference type="Google" id="ProtNLM"/>
    </source>
</evidence>